<comment type="subunit">
    <text evidence="5">Homotetramer.</text>
</comment>
<dbReference type="Gene3D" id="3.40.1380.20">
    <property type="entry name" value="Pyruvate kinase, C-terminal domain"/>
    <property type="match status" value="1"/>
</dbReference>
<evidence type="ECO:0000256" key="18">
    <source>
        <dbReference type="NCBIfam" id="TIGR01064"/>
    </source>
</evidence>
<comment type="pathway">
    <text evidence="3 19">Carbohydrate degradation; glycolysis; pyruvate from D-glyceraldehyde 3-phosphate: step 5/5.</text>
</comment>
<keyword evidence="10" id="KW-0547">Nucleotide-binding</keyword>
<comment type="cofactor">
    <cofactor evidence="1">
        <name>Mg(2+)</name>
        <dbReference type="ChEBI" id="CHEBI:18420"/>
    </cofactor>
</comment>
<dbReference type="GO" id="GO:0030955">
    <property type="term" value="F:potassium ion binding"/>
    <property type="evidence" value="ECO:0007669"/>
    <property type="project" value="UniProtKB-UniRule"/>
</dbReference>
<dbReference type="Proteomes" id="UP000027178">
    <property type="component" value="Unassembled WGS sequence"/>
</dbReference>
<gene>
    <name evidence="22" type="ORF">KCH_20680</name>
</gene>
<dbReference type="SUPFAM" id="SSF52935">
    <property type="entry name" value="PK C-terminal domain-like"/>
    <property type="match status" value="1"/>
</dbReference>
<dbReference type="EMBL" id="JNBY01000073">
    <property type="protein sequence ID" value="KDN86251.1"/>
    <property type="molecule type" value="Genomic_DNA"/>
</dbReference>
<comment type="caution">
    <text evidence="22">The sequence shown here is derived from an EMBL/GenBank/DDBJ whole genome shotgun (WGS) entry which is preliminary data.</text>
</comment>
<evidence type="ECO:0000256" key="10">
    <source>
        <dbReference type="ARBA" id="ARBA00022741"/>
    </source>
</evidence>
<dbReference type="Gene3D" id="2.40.33.10">
    <property type="entry name" value="PK beta-barrel domain-like"/>
    <property type="match status" value="1"/>
</dbReference>
<dbReference type="InterPro" id="IPR015795">
    <property type="entry name" value="Pyrv_Knase_C"/>
</dbReference>
<evidence type="ECO:0000256" key="8">
    <source>
        <dbReference type="ARBA" id="ARBA00022679"/>
    </source>
</evidence>
<dbReference type="GO" id="GO:0000287">
    <property type="term" value="F:magnesium ion binding"/>
    <property type="evidence" value="ECO:0007669"/>
    <property type="project" value="UniProtKB-UniRule"/>
</dbReference>
<dbReference type="GO" id="GO:0016301">
    <property type="term" value="F:kinase activity"/>
    <property type="evidence" value="ECO:0007669"/>
    <property type="project" value="UniProtKB-KW"/>
</dbReference>
<keyword evidence="14" id="KW-0630">Potassium</keyword>
<evidence type="ECO:0000256" key="15">
    <source>
        <dbReference type="ARBA" id="ARBA00023152"/>
    </source>
</evidence>
<dbReference type="PROSITE" id="PS00110">
    <property type="entry name" value="PYRUVATE_KINASE"/>
    <property type="match status" value="1"/>
</dbReference>
<dbReference type="InterPro" id="IPR036918">
    <property type="entry name" value="Pyrv_Knase_C_sf"/>
</dbReference>
<dbReference type="InterPro" id="IPR040442">
    <property type="entry name" value="Pyrv_kinase-like_dom_sf"/>
</dbReference>
<evidence type="ECO:0000256" key="12">
    <source>
        <dbReference type="ARBA" id="ARBA00022840"/>
    </source>
</evidence>
<dbReference type="AlphaFoldDB" id="A0A066Z7F2"/>
<evidence type="ECO:0000256" key="4">
    <source>
        <dbReference type="ARBA" id="ARBA00008663"/>
    </source>
</evidence>
<comment type="cofactor">
    <cofactor evidence="2">
        <name>K(+)</name>
        <dbReference type="ChEBI" id="CHEBI:29103"/>
    </cofactor>
</comment>
<evidence type="ECO:0000259" key="21">
    <source>
        <dbReference type="Pfam" id="PF02887"/>
    </source>
</evidence>
<evidence type="ECO:0000256" key="5">
    <source>
        <dbReference type="ARBA" id="ARBA00011881"/>
    </source>
</evidence>
<evidence type="ECO:0000256" key="1">
    <source>
        <dbReference type="ARBA" id="ARBA00001946"/>
    </source>
</evidence>
<keyword evidence="15 19" id="KW-0324">Glycolysis</keyword>
<dbReference type="GO" id="GO:0005524">
    <property type="term" value="F:ATP binding"/>
    <property type="evidence" value="ECO:0007669"/>
    <property type="project" value="UniProtKB-KW"/>
</dbReference>
<dbReference type="UniPathway" id="UPA00109">
    <property type="reaction ID" value="UER00188"/>
</dbReference>
<dbReference type="NCBIfam" id="NF004491">
    <property type="entry name" value="PRK05826.1"/>
    <property type="match status" value="1"/>
</dbReference>
<dbReference type="NCBIfam" id="NF004886">
    <property type="entry name" value="PRK06247.1"/>
    <property type="match status" value="1"/>
</dbReference>
<dbReference type="InterPro" id="IPR015806">
    <property type="entry name" value="Pyrv_Knase_insert_dom_sf"/>
</dbReference>
<evidence type="ECO:0000256" key="14">
    <source>
        <dbReference type="ARBA" id="ARBA00022958"/>
    </source>
</evidence>
<keyword evidence="13 19" id="KW-0460">Magnesium</keyword>
<keyword evidence="11 19" id="KW-0418">Kinase</keyword>
<evidence type="ECO:0000256" key="9">
    <source>
        <dbReference type="ARBA" id="ARBA00022723"/>
    </source>
</evidence>
<protein>
    <recommendedName>
        <fullName evidence="7 18">Pyruvate kinase</fullName>
        <ecNumber evidence="6 18">2.7.1.40</ecNumber>
    </recommendedName>
</protein>
<keyword evidence="9" id="KW-0479">Metal-binding</keyword>
<name>A0A066Z7F2_9ACTN</name>
<feature type="domain" description="Pyruvate kinase C-terminal" evidence="21">
    <location>
        <begin position="329"/>
        <end position="441"/>
    </location>
</feature>
<keyword evidence="16 22" id="KW-0670">Pyruvate</keyword>
<evidence type="ECO:0000256" key="3">
    <source>
        <dbReference type="ARBA" id="ARBA00004997"/>
    </source>
</evidence>
<evidence type="ECO:0000256" key="17">
    <source>
        <dbReference type="ARBA" id="ARBA00048152"/>
    </source>
</evidence>
<keyword evidence="12" id="KW-0067">ATP-binding</keyword>
<dbReference type="InterPro" id="IPR015813">
    <property type="entry name" value="Pyrv/PenolPyrv_kinase-like_dom"/>
</dbReference>
<dbReference type="PANTHER" id="PTHR11817">
    <property type="entry name" value="PYRUVATE KINASE"/>
    <property type="match status" value="1"/>
</dbReference>
<dbReference type="FunFam" id="2.40.33.10:FF:000001">
    <property type="entry name" value="Pyruvate kinase"/>
    <property type="match status" value="1"/>
</dbReference>
<evidence type="ECO:0000313" key="22">
    <source>
        <dbReference type="EMBL" id="KDN86251.1"/>
    </source>
</evidence>
<organism evidence="22 23">
    <name type="scientific">Kitasatospora cheerisanensis KCTC 2395</name>
    <dbReference type="NCBI Taxonomy" id="1348663"/>
    <lineage>
        <taxon>Bacteria</taxon>
        <taxon>Bacillati</taxon>
        <taxon>Actinomycetota</taxon>
        <taxon>Actinomycetes</taxon>
        <taxon>Kitasatosporales</taxon>
        <taxon>Streptomycetaceae</taxon>
        <taxon>Kitasatospora</taxon>
    </lineage>
</organism>
<evidence type="ECO:0000259" key="20">
    <source>
        <dbReference type="Pfam" id="PF00224"/>
    </source>
</evidence>
<proteinExistence type="inferred from homology"/>
<evidence type="ECO:0000256" key="11">
    <source>
        <dbReference type="ARBA" id="ARBA00022777"/>
    </source>
</evidence>
<evidence type="ECO:0000256" key="13">
    <source>
        <dbReference type="ARBA" id="ARBA00022842"/>
    </source>
</evidence>
<keyword evidence="23" id="KW-1185">Reference proteome</keyword>
<evidence type="ECO:0000256" key="6">
    <source>
        <dbReference type="ARBA" id="ARBA00012142"/>
    </source>
</evidence>
<dbReference type="InterPro" id="IPR001697">
    <property type="entry name" value="Pyr_Knase"/>
</dbReference>
<evidence type="ECO:0000256" key="19">
    <source>
        <dbReference type="RuleBase" id="RU000504"/>
    </source>
</evidence>
<dbReference type="NCBIfam" id="TIGR01064">
    <property type="entry name" value="pyruv_kin"/>
    <property type="match status" value="1"/>
</dbReference>
<dbReference type="FunFam" id="3.40.1380.20:FF:000009">
    <property type="entry name" value="Pyruvate kinase"/>
    <property type="match status" value="1"/>
</dbReference>
<keyword evidence="8 19" id="KW-0808">Transferase</keyword>
<evidence type="ECO:0000313" key="23">
    <source>
        <dbReference type="Proteomes" id="UP000027178"/>
    </source>
</evidence>
<dbReference type="Gene3D" id="3.20.20.60">
    <property type="entry name" value="Phosphoenolpyruvate-binding domains"/>
    <property type="match status" value="1"/>
</dbReference>
<dbReference type="HOGENOM" id="CLU_015439_0_2_11"/>
<evidence type="ECO:0000256" key="7">
    <source>
        <dbReference type="ARBA" id="ARBA00018587"/>
    </source>
</evidence>
<dbReference type="PATRIC" id="fig|1348663.4.peg.1997"/>
<accession>A0A066Z7F2</accession>
<dbReference type="InterPro" id="IPR018209">
    <property type="entry name" value="Pyrv_Knase_AS"/>
</dbReference>
<evidence type="ECO:0000256" key="2">
    <source>
        <dbReference type="ARBA" id="ARBA00001958"/>
    </source>
</evidence>
<dbReference type="Pfam" id="PF02887">
    <property type="entry name" value="PK_C"/>
    <property type="match status" value="1"/>
</dbReference>
<dbReference type="GO" id="GO:0004743">
    <property type="term" value="F:pyruvate kinase activity"/>
    <property type="evidence" value="ECO:0007669"/>
    <property type="project" value="UniProtKB-UniRule"/>
</dbReference>
<sequence length="448" mass="48029">MDIARLNLSHGSHAEHEDRYHRVRKASDETGRSVGVLADLQGPKIRLGTFADGPVLLERGDEFTITTDDVPGDRDICGTTYPGLAADVSRGERILVDDGRVCLEVTHVEGPRVHCIVIEGGLVSDHKGLNLPGVAVSVPALSDKDVEDLRWALRTGADLVALSFVRSGKDVEEVHRIMAEEGRRIPVIAKIEKPQAVDNLDSIVDAFDGLMVARGDLGVELPLEDVPLVQKRAVKLARRNAKPVIVATQMLDSMINASRPTRAEASDVANAVFDGTDAVMLSGETSVGKYPVETVKTMSRIVAAAEEEILAAGLPPLTEGNKPRTQGGAVARAAAEIGDFLHAKYLIAFTQSGDTAQRLTRYRSPIPVLAFTYEPAVRSRLALSWGVETFLGPFVTTTDEMVAQVDAQLLSLGRCKRGDIVVITAGSPPGLAGSTNLVRVHHVGELDN</sequence>
<dbReference type="SUPFAM" id="SSF51621">
    <property type="entry name" value="Phosphoenolpyruvate/pyruvate domain"/>
    <property type="match status" value="1"/>
</dbReference>
<dbReference type="EC" id="2.7.1.40" evidence="6 18"/>
<comment type="similarity">
    <text evidence="4 19">Belongs to the pyruvate kinase family.</text>
</comment>
<dbReference type="InterPro" id="IPR015793">
    <property type="entry name" value="Pyrv_Knase_brl"/>
</dbReference>
<reference evidence="22 23" key="1">
    <citation type="submission" date="2014-05" db="EMBL/GenBank/DDBJ databases">
        <title>Draft Genome Sequence of Kitasatospora cheerisanensis KCTC 2395.</title>
        <authorList>
            <person name="Nam D.H."/>
        </authorList>
    </citation>
    <scope>NUCLEOTIDE SEQUENCE [LARGE SCALE GENOMIC DNA]</scope>
    <source>
        <strain evidence="22 23">KCTC 2395</strain>
    </source>
</reference>
<dbReference type="SUPFAM" id="SSF50800">
    <property type="entry name" value="PK beta-barrel domain-like"/>
    <property type="match status" value="1"/>
</dbReference>
<dbReference type="eggNOG" id="COG0469">
    <property type="taxonomic scope" value="Bacteria"/>
</dbReference>
<evidence type="ECO:0000256" key="16">
    <source>
        <dbReference type="ARBA" id="ARBA00023317"/>
    </source>
</evidence>
<dbReference type="PRINTS" id="PR01050">
    <property type="entry name" value="PYRUVTKNASE"/>
</dbReference>
<dbReference type="InterPro" id="IPR011037">
    <property type="entry name" value="Pyrv_Knase-like_insert_dom_sf"/>
</dbReference>
<comment type="catalytic activity">
    <reaction evidence="17 19">
        <text>pyruvate + ATP = phosphoenolpyruvate + ADP + H(+)</text>
        <dbReference type="Rhea" id="RHEA:18157"/>
        <dbReference type="ChEBI" id="CHEBI:15361"/>
        <dbReference type="ChEBI" id="CHEBI:15378"/>
        <dbReference type="ChEBI" id="CHEBI:30616"/>
        <dbReference type="ChEBI" id="CHEBI:58702"/>
        <dbReference type="ChEBI" id="CHEBI:456216"/>
        <dbReference type="EC" id="2.7.1.40"/>
    </reaction>
</comment>
<dbReference type="Pfam" id="PF00224">
    <property type="entry name" value="PK"/>
    <property type="match status" value="1"/>
</dbReference>
<feature type="domain" description="Pyruvate kinase barrel" evidence="20">
    <location>
        <begin position="1"/>
        <end position="295"/>
    </location>
</feature>
<dbReference type="NCBIfam" id="NF004978">
    <property type="entry name" value="PRK06354.1"/>
    <property type="match status" value="1"/>
</dbReference>